<feature type="transmembrane region" description="Helical" evidence="1">
    <location>
        <begin position="31"/>
        <end position="49"/>
    </location>
</feature>
<reference evidence="3" key="2">
    <citation type="journal article" date="2016" name="Genome Announc.">
        <title>Draft Genome Sequences of Two Novel Amoeba-Resistant Intranuclear Bacteria, 'Candidatus Berkiella cookevillensis' and 'Candidatus Berkiella aquae'.</title>
        <authorList>
            <person name="Mehari Y.T."/>
            <person name="Arivett B.A."/>
            <person name="Farone A.L."/>
            <person name="Gunderson J.H."/>
            <person name="Farone M.B."/>
        </authorList>
    </citation>
    <scope>NUCLEOTIDE SEQUENCE</scope>
    <source>
        <strain evidence="3">HT99</strain>
    </source>
</reference>
<keyword evidence="1" id="KW-0812">Transmembrane</keyword>
<keyword evidence="1" id="KW-0472">Membrane</keyword>
<dbReference type="AlphaFoldDB" id="A0A0Q9YQX2"/>
<gene>
    <name evidence="3" type="ORF">HT99x_009370</name>
    <name evidence="2" type="ORF">HT99x_02893</name>
</gene>
<sequence>MKILSANEIKEIAGGINNPGYNHLDIAVKEGALTSLLVVPPTLLIAYGIGVTSPYLALGAGIGFLACIYCETALAYFDVPATYIFYPNDIADSI</sequence>
<evidence type="ECO:0000256" key="1">
    <source>
        <dbReference type="SAM" id="Phobius"/>
    </source>
</evidence>
<evidence type="ECO:0000313" key="3">
    <source>
        <dbReference type="EMBL" id="MCS5711647.1"/>
    </source>
</evidence>
<dbReference type="EMBL" id="LKAJ01000018">
    <property type="protein sequence ID" value="KRG18903.1"/>
    <property type="molecule type" value="Genomic_DNA"/>
</dbReference>
<organism evidence="2">
    <name type="scientific">Candidatus Berkiella aquae</name>
    <dbReference type="NCBI Taxonomy" id="295108"/>
    <lineage>
        <taxon>Bacteria</taxon>
        <taxon>Pseudomonadati</taxon>
        <taxon>Pseudomonadota</taxon>
        <taxon>Gammaproteobacteria</taxon>
        <taxon>Candidatus Berkiellales</taxon>
        <taxon>Candidatus Berkiellaceae</taxon>
        <taxon>Candidatus Berkiella</taxon>
    </lineage>
</organism>
<dbReference type="EMBL" id="LKAJ02000001">
    <property type="protein sequence ID" value="MCS5711647.1"/>
    <property type="molecule type" value="Genomic_DNA"/>
</dbReference>
<keyword evidence="4" id="KW-1185">Reference proteome</keyword>
<keyword evidence="1" id="KW-1133">Transmembrane helix</keyword>
<dbReference type="RefSeq" id="WP_075067483.1">
    <property type="nucleotide sequence ID" value="NZ_LKAJ02000001.1"/>
</dbReference>
<reference evidence="2" key="1">
    <citation type="submission" date="2015-09" db="EMBL/GenBank/DDBJ databases">
        <title>Draft Genome Sequences of Two Novel Amoeba-resistant Intranuclear Bacteria, Candidatus Berkiella cookevillensis and Candidatus Berkiella aquae.</title>
        <authorList>
            <person name="Mehari Y.T."/>
            <person name="Arivett B.A."/>
            <person name="Farone A.L."/>
            <person name="Gunderson J.H."/>
            <person name="Farone M.B."/>
        </authorList>
    </citation>
    <scope>NUCLEOTIDE SEQUENCE [LARGE SCALE GENOMIC DNA]</scope>
    <source>
        <strain evidence="2">HT99</strain>
    </source>
</reference>
<dbReference type="Proteomes" id="UP000051497">
    <property type="component" value="Unassembled WGS sequence"/>
</dbReference>
<proteinExistence type="predicted"/>
<protein>
    <submittedName>
        <fullName evidence="2">Uncharacterized protein</fullName>
    </submittedName>
</protein>
<evidence type="ECO:0000313" key="2">
    <source>
        <dbReference type="EMBL" id="KRG18903.1"/>
    </source>
</evidence>
<comment type="caution">
    <text evidence="2">The sequence shown here is derived from an EMBL/GenBank/DDBJ whole genome shotgun (WGS) entry which is preliminary data.</text>
</comment>
<feature type="transmembrane region" description="Helical" evidence="1">
    <location>
        <begin position="55"/>
        <end position="77"/>
    </location>
</feature>
<name>A0A0Q9YQX2_9GAMM</name>
<evidence type="ECO:0000313" key="4">
    <source>
        <dbReference type="Proteomes" id="UP000051497"/>
    </source>
</evidence>
<accession>A0A0Q9YQX2</accession>
<reference evidence="3" key="3">
    <citation type="submission" date="2021-06" db="EMBL/GenBank/DDBJ databases">
        <title>Genomic Description and Analysis of Intracellular Bacteria, Candidatus Berkiella cookevillensis and Candidatus Berkiella aquae.</title>
        <authorList>
            <person name="Kidane D.T."/>
            <person name="Mehari Y.T."/>
            <person name="Rice F.C."/>
            <person name="Arivett B.A."/>
            <person name="Farone A.L."/>
            <person name="Berk S.G."/>
            <person name="Farone M.B."/>
        </authorList>
    </citation>
    <scope>NUCLEOTIDE SEQUENCE</scope>
    <source>
        <strain evidence="3">HT99</strain>
    </source>
</reference>